<reference evidence="1 2" key="1">
    <citation type="submission" date="2019-03" db="EMBL/GenBank/DDBJ databases">
        <title>Burkholderia cepacia outbreak.</title>
        <authorList>
            <person name="Farzana R."/>
            <person name="Walsh T.R."/>
        </authorList>
    </citation>
    <scope>NUCLEOTIDE SEQUENCE [LARGE SCALE GENOMIC DNA]</scope>
    <source>
        <strain evidence="2">d13</strain>
    </source>
</reference>
<accession>A0AAX2RM56</accession>
<proteinExistence type="predicted"/>
<sequence>MFNLFIRPEAKEDLRAIKRESPMDHARILVLLQELAQDRSILQKMAVDGVSDLSAFKVDVTAFGAMQRLHYDMWRIKSYECGKTFPMPYRLIYAVDNVKMDYHIFAVMKRINGKDYENDPILVSRIRDIYLQLGLRFC</sequence>
<gene>
    <name evidence="1" type="ORF">E3D37_23765</name>
</gene>
<evidence type="ECO:0000313" key="1">
    <source>
        <dbReference type="EMBL" id="TEU43148.1"/>
    </source>
</evidence>
<evidence type="ECO:0008006" key="3">
    <source>
        <dbReference type="Google" id="ProtNLM"/>
    </source>
</evidence>
<name>A0AAX2RM56_BURCE</name>
<protein>
    <recommendedName>
        <fullName evidence="3">Type II toxin-antitoxin system RelE/ParE family toxin</fullName>
    </recommendedName>
</protein>
<dbReference type="EMBL" id="SNSQ01000029">
    <property type="protein sequence ID" value="TEU43148.1"/>
    <property type="molecule type" value="Genomic_DNA"/>
</dbReference>
<organism evidence="1 2">
    <name type="scientific">Burkholderia cepacia</name>
    <name type="common">Pseudomonas cepacia</name>
    <dbReference type="NCBI Taxonomy" id="292"/>
    <lineage>
        <taxon>Bacteria</taxon>
        <taxon>Pseudomonadati</taxon>
        <taxon>Pseudomonadota</taxon>
        <taxon>Betaproteobacteria</taxon>
        <taxon>Burkholderiales</taxon>
        <taxon>Burkholderiaceae</taxon>
        <taxon>Burkholderia</taxon>
        <taxon>Burkholderia cepacia complex</taxon>
    </lineage>
</organism>
<dbReference type="RefSeq" id="WP_134256739.1">
    <property type="nucleotide sequence ID" value="NZ_JAYNDK010000002.1"/>
</dbReference>
<dbReference type="AlphaFoldDB" id="A0AAX2RM56"/>
<evidence type="ECO:0000313" key="2">
    <source>
        <dbReference type="Proteomes" id="UP000298234"/>
    </source>
</evidence>
<dbReference type="Proteomes" id="UP000298234">
    <property type="component" value="Unassembled WGS sequence"/>
</dbReference>
<comment type="caution">
    <text evidence="1">The sequence shown here is derived from an EMBL/GenBank/DDBJ whole genome shotgun (WGS) entry which is preliminary data.</text>
</comment>